<evidence type="ECO:0000259" key="3">
    <source>
        <dbReference type="Pfam" id="PF17881"/>
    </source>
</evidence>
<comment type="caution">
    <text evidence="4">The sequence shown here is derived from an EMBL/GenBank/DDBJ whole genome shotgun (WGS) entry which is preliminary data.</text>
</comment>
<dbReference type="InterPro" id="IPR041401">
    <property type="entry name" value="TseB-like_dom"/>
</dbReference>
<dbReference type="RefSeq" id="WP_027107310.1">
    <property type="nucleotide sequence ID" value="NZ_JQBZ01000025.1"/>
</dbReference>
<dbReference type="PATRIC" id="fig|1122146.4.peg.910"/>
<dbReference type="eggNOG" id="COG5353">
    <property type="taxonomic scope" value="Bacteria"/>
</dbReference>
<dbReference type="Gene3D" id="3.10.450.40">
    <property type="match status" value="2"/>
</dbReference>
<evidence type="ECO:0000313" key="5">
    <source>
        <dbReference type="Proteomes" id="UP000051500"/>
    </source>
</evidence>
<sequence length="164" mass="18868">MQIIEQKPSKKKWIIWSLVIIIVFSGIMVYTMAQSPRRQAKKEAIAMAEKYGHLEDVDDFYLYDRQSVYYTVAGTDNKNNKVYVVIPKKGNKVNIFLQSKGITAKKAIAITKKLNKGIKVKKAALGFWDGDPTWEITYLNQRGNLCYDLIDYRNGKIVKTIQNI</sequence>
<reference evidence="4 5" key="1">
    <citation type="journal article" date="2015" name="Genome Announc.">
        <title>Expanding the biotechnology potential of lactobacilli through comparative genomics of 213 strains and associated genera.</title>
        <authorList>
            <person name="Sun Z."/>
            <person name="Harris H.M."/>
            <person name="McCann A."/>
            <person name="Guo C."/>
            <person name="Argimon S."/>
            <person name="Zhang W."/>
            <person name="Yang X."/>
            <person name="Jeffery I.B."/>
            <person name="Cooney J.C."/>
            <person name="Kagawa T.F."/>
            <person name="Liu W."/>
            <person name="Song Y."/>
            <person name="Salvetti E."/>
            <person name="Wrobel A."/>
            <person name="Rasinkangas P."/>
            <person name="Parkhill J."/>
            <person name="Rea M.C."/>
            <person name="O'Sullivan O."/>
            <person name="Ritari J."/>
            <person name="Douillard F.P."/>
            <person name="Paul Ross R."/>
            <person name="Yang R."/>
            <person name="Briner A.E."/>
            <person name="Felis G.E."/>
            <person name="de Vos W.M."/>
            <person name="Barrangou R."/>
            <person name="Klaenhammer T.R."/>
            <person name="Caufield P.W."/>
            <person name="Cui Y."/>
            <person name="Zhang H."/>
            <person name="O'Toole P.W."/>
        </authorList>
    </citation>
    <scope>NUCLEOTIDE SEQUENCE [LARGE SCALE GENOMIC DNA]</scope>
    <source>
        <strain evidence="4 5">DSM 22408</strain>
    </source>
</reference>
<protein>
    <submittedName>
        <fullName evidence="4">Uncharacterized protein</fullName>
    </submittedName>
</protein>
<keyword evidence="5" id="KW-1185">Reference proteome</keyword>
<proteinExistence type="predicted"/>
<dbReference type="STRING" id="1122146.IV53_GL000876"/>
<dbReference type="Proteomes" id="UP000051500">
    <property type="component" value="Unassembled WGS sequence"/>
</dbReference>
<dbReference type="InterPro" id="IPR025711">
    <property type="entry name" value="PepSY"/>
</dbReference>
<accession>A0A0R2KQT6</accession>
<gene>
    <name evidence="4" type="ORF">IV53_GL000876</name>
</gene>
<feature type="transmembrane region" description="Helical" evidence="1">
    <location>
        <begin position="13"/>
        <end position="33"/>
    </location>
</feature>
<keyword evidence="1" id="KW-0812">Transmembrane</keyword>
<evidence type="ECO:0000313" key="4">
    <source>
        <dbReference type="EMBL" id="KRN88906.1"/>
    </source>
</evidence>
<feature type="domain" description="PepSY" evidence="2">
    <location>
        <begin position="102"/>
        <end position="160"/>
    </location>
</feature>
<dbReference type="Pfam" id="PF03413">
    <property type="entry name" value="PepSY"/>
    <property type="match status" value="1"/>
</dbReference>
<dbReference type="EMBL" id="JQBZ01000025">
    <property type="protein sequence ID" value="KRN88906.1"/>
    <property type="molecule type" value="Genomic_DNA"/>
</dbReference>
<dbReference type="Pfam" id="PF17881">
    <property type="entry name" value="TseB"/>
    <property type="match status" value="1"/>
</dbReference>
<evidence type="ECO:0000256" key="1">
    <source>
        <dbReference type="SAM" id="Phobius"/>
    </source>
</evidence>
<keyword evidence="1" id="KW-1133">Transmembrane helix</keyword>
<keyword evidence="1" id="KW-0472">Membrane</keyword>
<dbReference type="AlphaFoldDB" id="A0A0R2KQT6"/>
<dbReference type="OrthoDB" id="2242521at2"/>
<evidence type="ECO:0000259" key="2">
    <source>
        <dbReference type="Pfam" id="PF03413"/>
    </source>
</evidence>
<dbReference type="SUPFAM" id="SSF54403">
    <property type="entry name" value="Cystatin/monellin"/>
    <property type="match status" value="2"/>
</dbReference>
<feature type="domain" description="Cell wall elongation regulator TseB-like" evidence="3">
    <location>
        <begin position="43"/>
        <end position="87"/>
    </location>
</feature>
<organism evidence="4 5">
    <name type="scientific">Ligilactobacillus ceti DSM 22408</name>
    <dbReference type="NCBI Taxonomy" id="1122146"/>
    <lineage>
        <taxon>Bacteria</taxon>
        <taxon>Bacillati</taxon>
        <taxon>Bacillota</taxon>
        <taxon>Bacilli</taxon>
        <taxon>Lactobacillales</taxon>
        <taxon>Lactobacillaceae</taxon>
        <taxon>Ligilactobacillus</taxon>
    </lineage>
</organism>
<dbReference type="InterPro" id="IPR046350">
    <property type="entry name" value="Cystatin_sf"/>
</dbReference>
<name>A0A0R2KQT6_9LACO</name>